<proteinExistence type="predicted"/>
<gene>
    <name evidence="3" type="ORF">BOX15_Mlig026798g4</name>
</gene>
<accession>A0A267G1J8</accession>
<feature type="compositionally biased region" description="Polar residues" evidence="1">
    <location>
        <begin position="501"/>
        <end position="511"/>
    </location>
</feature>
<feature type="region of interest" description="Disordered" evidence="1">
    <location>
        <begin position="481"/>
        <end position="614"/>
    </location>
</feature>
<evidence type="ECO:0000256" key="2">
    <source>
        <dbReference type="SAM" id="Phobius"/>
    </source>
</evidence>
<evidence type="ECO:0000313" key="3">
    <source>
        <dbReference type="EMBL" id="PAA79092.1"/>
    </source>
</evidence>
<reference evidence="3 4" key="1">
    <citation type="submission" date="2017-06" db="EMBL/GenBank/DDBJ databases">
        <title>A platform for efficient transgenesis in Macrostomum lignano, a flatworm model organism for stem cell research.</title>
        <authorList>
            <person name="Berezikov E."/>
        </authorList>
    </citation>
    <scope>NUCLEOTIDE SEQUENCE [LARGE SCALE GENOMIC DNA]</scope>
    <source>
        <strain evidence="3">DV1</strain>
        <tissue evidence="3">Whole organism</tissue>
    </source>
</reference>
<feature type="compositionally biased region" description="Polar residues" evidence="1">
    <location>
        <begin position="325"/>
        <end position="349"/>
    </location>
</feature>
<name>A0A267G1J8_9PLAT</name>
<comment type="caution">
    <text evidence="3">The sequence shown here is derived from an EMBL/GenBank/DDBJ whole genome shotgun (WGS) entry which is preliminary data.</text>
</comment>
<feature type="non-terminal residue" evidence="3">
    <location>
        <position position="1"/>
    </location>
</feature>
<feature type="region of interest" description="Disordered" evidence="1">
    <location>
        <begin position="319"/>
        <end position="447"/>
    </location>
</feature>
<feature type="transmembrane region" description="Helical" evidence="2">
    <location>
        <begin position="149"/>
        <end position="172"/>
    </location>
</feature>
<feature type="compositionally biased region" description="Polar residues" evidence="1">
    <location>
        <begin position="394"/>
        <end position="408"/>
    </location>
</feature>
<evidence type="ECO:0000256" key="1">
    <source>
        <dbReference type="SAM" id="MobiDB-lite"/>
    </source>
</evidence>
<keyword evidence="2" id="KW-1133">Transmembrane helix</keyword>
<sequence length="614" mass="67011">VRRSFSCVQNRQKRYRETRPRSTDCSLSSLPIFSLPNLLRPIGFLNSQLPSQKGKRITLVDELPKVSLIPTHPQHSSSALWRRKSRPPSSFLLFASASPTVQSLKLAPAVQLLPMNPTRGMHSRLQQQQQQQEARERTHEPICVKETRVCWIEFGASLTCLSLGIIFVFAGVSADSSAVGSSGGSQATKPAGILAVTYLGVALLIIGGALLIVFGIHFYRVKSGLDAAKAERFAQLGIQPSSRYQELPSQSATAAAFGSRPRPPVLPLPSRDPVQQQQRRVPQEQRPQPSQMSSSRLQPMPSYREGAFYNLGFLSDEAEAARSPAQPQVATISTGRAPSQQPSPLNNKLSPYAQHGAQPPADRTRQGPAGRYNLPPPGDQVRRGPSAQFDPRPTTDQARNASSAQYGVQQRDDHPRRSQQAVQAHQDVPTTASFVKHAPPSGPPFEEAPVRIDRAKRAGFASAAAANFSTGFSDAPPAGAVGGVQSSRSYHSGFSGGATRKQISASASGQDFQAKATVDDSARQGRPYGESRHLPSWQQPPIETPPPQRSPPPGYERDPLSLMRQPLREDREFEHQTQSQSRPHQQQQRQLPQQQPAVSQVRKAQASGYRSSQI</sequence>
<feature type="compositionally biased region" description="Basic and acidic residues" evidence="1">
    <location>
        <begin position="517"/>
        <end position="533"/>
    </location>
</feature>
<feature type="region of interest" description="Disordered" evidence="1">
    <location>
        <begin position="246"/>
        <end position="301"/>
    </location>
</feature>
<feature type="compositionally biased region" description="Pro residues" evidence="1">
    <location>
        <begin position="542"/>
        <end position="554"/>
    </location>
</feature>
<protein>
    <submittedName>
        <fullName evidence="3">Uncharacterized protein</fullName>
    </submittedName>
</protein>
<keyword evidence="4" id="KW-1185">Reference proteome</keyword>
<dbReference type="Proteomes" id="UP000215902">
    <property type="component" value="Unassembled WGS sequence"/>
</dbReference>
<organism evidence="3 4">
    <name type="scientific">Macrostomum lignano</name>
    <dbReference type="NCBI Taxonomy" id="282301"/>
    <lineage>
        <taxon>Eukaryota</taxon>
        <taxon>Metazoa</taxon>
        <taxon>Spiralia</taxon>
        <taxon>Lophotrochozoa</taxon>
        <taxon>Platyhelminthes</taxon>
        <taxon>Rhabditophora</taxon>
        <taxon>Macrostomorpha</taxon>
        <taxon>Macrostomida</taxon>
        <taxon>Macrostomidae</taxon>
        <taxon>Macrostomum</taxon>
    </lineage>
</organism>
<dbReference type="AlphaFoldDB" id="A0A267G1J8"/>
<feature type="region of interest" description="Disordered" evidence="1">
    <location>
        <begin position="1"/>
        <end position="21"/>
    </location>
</feature>
<dbReference type="EMBL" id="NIVC01000653">
    <property type="protein sequence ID" value="PAA79092.1"/>
    <property type="molecule type" value="Genomic_DNA"/>
</dbReference>
<feature type="compositionally biased region" description="Basic and acidic residues" evidence="1">
    <location>
        <begin position="566"/>
        <end position="575"/>
    </location>
</feature>
<keyword evidence="2" id="KW-0812">Transmembrane</keyword>
<feature type="compositionally biased region" description="Low complexity" evidence="1">
    <location>
        <begin position="268"/>
        <end position="301"/>
    </location>
</feature>
<feature type="compositionally biased region" description="Low complexity" evidence="1">
    <location>
        <begin position="576"/>
        <end position="595"/>
    </location>
</feature>
<feature type="compositionally biased region" description="Polar residues" evidence="1">
    <location>
        <begin position="1"/>
        <end position="10"/>
    </location>
</feature>
<evidence type="ECO:0000313" key="4">
    <source>
        <dbReference type="Proteomes" id="UP000215902"/>
    </source>
</evidence>
<keyword evidence="2" id="KW-0472">Membrane</keyword>
<feature type="transmembrane region" description="Helical" evidence="2">
    <location>
        <begin position="192"/>
        <end position="219"/>
    </location>
</feature>
<feature type="compositionally biased region" description="Polar residues" evidence="1">
    <location>
        <begin position="418"/>
        <end position="433"/>
    </location>
</feature>